<evidence type="ECO:0000313" key="1">
    <source>
        <dbReference type="EMBL" id="QBZ54635.1"/>
    </source>
</evidence>
<protein>
    <submittedName>
        <fullName evidence="1">Uncharacterized protein</fullName>
    </submittedName>
</protein>
<dbReference type="PANTHER" id="PTHR43784:SF3">
    <property type="entry name" value="GDSL FAMILY LIPASE"/>
    <property type="match status" value="1"/>
</dbReference>
<reference evidence="1 2" key="1">
    <citation type="journal article" date="2019" name="Mol. Biol. Evol.">
        <title>Blast fungal genomes show frequent chromosomal changes, gene gains and losses, and effector gene turnover.</title>
        <authorList>
            <person name="Gomez Luciano L.B."/>
            <person name="Jason Tsai I."/>
            <person name="Chuma I."/>
            <person name="Tosa Y."/>
            <person name="Chen Y.H."/>
            <person name="Li J.Y."/>
            <person name="Li M.Y."/>
            <person name="Jade Lu M.Y."/>
            <person name="Nakayashiki H."/>
            <person name="Li W.H."/>
        </authorList>
    </citation>
    <scope>NUCLEOTIDE SEQUENCE [LARGE SCALE GENOMIC DNA]</scope>
    <source>
        <strain evidence="1">MZ5-1-6</strain>
    </source>
</reference>
<dbReference type="Pfam" id="PF13472">
    <property type="entry name" value="Lipase_GDSL_2"/>
    <property type="match status" value="1"/>
</dbReference>
<dbReference type="InterPro" id="IPR013830">
    <property type="entry name" value="SGNH_hydro"/>
</dbReference>
<name>A0A4V1C4Z8_PYROR</name>
<dbReference type="InterPro" id="IPR053140">
    <property type="entry name" value="GDSL_Rv0518-like"/>
</dbReference>
<dbReference type="SUPFAM" id="SSF52266">
    <property type="entry name" value="SGNH hydrolase"/>
    <property type="match status" value="1"/>
</dbReference>
<accession>A0A4V1C4Z8</accession>
<dbReference type="Gene3D" id="3.40.50.1110">
    <property type="entry name" value="SGNH hydrolase"/>
    <property type="match status" value="1"/>
</dbReference>
<gene>
    <name evidence="1" type="ORF">PoMZ_10341</name>
</gene>
<dbReference type="Proteomes" id="UP000294847">
    <property type="component" value="Chromosome 1"/>
</dbReference>
<evidence type="ECO:0000313" key="2">
    <source>
        <dbReference type="Proteomes" id="UP000294847"/>
    </source>
</evidence>
<dbReference type="PANTHER" id="PTHR43784">
    <property type="entry name" value="GDSL-LIKE LIPASE/ACYLHYDROLASE, PUTATIVE (AFU_ORTHOLOGUE AFUA_2G00820)-RELATED"/>
    <property type="match status" value="1"/>
</dbReference>
<proteinExistence type="predicted"/>
<dbReference type="AlphaFoldDB" id="A0A4V1C4Z8"/>
<dbReference type="InterPro" id="IPR036514">
    <property type="entry name" value="SGNH_hydro_sf"/>
</dbReference>
<organism evidence="1 2">
    <name type="scientific">Pyricularia oryzae</name>
    <name type="common">Rice blast fungus</name>
    <name type="synonym">Magnaporthe oryzae</name>
    <dbReference type="NCBI Taxonomy" id="318829"/>
    <lineage>
        <taxon>Eukaryota</taxon>
        <taxon>Fungi</taxon>
        <taxon>Dikarya</taxon>
        <taxon>Ascomycota</taxon>
        <taxon>Pezizomycotina</taxon>
        <taxon>Sordariomycetes</taxon>
        <taxon>Sordariomycetidae</taxon>
        <taxon>Magnaporthales</taxon>
        <taxon>Pyriculariaceae</taxon>
        <taxon>Pyricularia</taxon>
    </lineage>
</organism>
<dbReference type="EMBL" id="CP034204">
    <property type="protein sequence ID" value="QBZ54635.1"/>
    <property type="molecule type" value="Genomic_DNA"/>
</dbReference>
<dbReference type="CDD" id="cd01830">
    <property type="entry name" value="XynE_like"/>
    <property type="match status" value="1"/>
</dbReference>
<sequence length="429" mass="45414">MAVATRAFVLLCTFLAFVSAARCGSGRWVDIWGSMPQLVEPANLPNAPWNQTGVVFRNATLRQTIRISLGAPVIRLQISNAFGGSDLPITAVTVGVTPNNTAGIAGIQGDLHKVTFSGGQAGFTVPVGALVVSDPIELPLKALDVLSVSIYLERGQTTNSITGHPGSRTTSWFAPGNAVEAKDFTGQGVDNTDHWYFISRVEGWAPTSGGSPGALVIVGDSITDGRGSTHNQNNRWADVLMNRLAASSTLISVINQAAGGNRILNDGLGPSALSRIDRDVLATSALRYAVIFEGVNDIGTAAATTAAQQTVRGRIIAAYEQMIARCHAKGVAVFGATITPMSGPGQAYGEPAREVTRLAVNEWIRTSGRFDAVVDFDALVRDPGNQTRLLPAYDTGDYLHLNPAGYQAMGESFDLSLLEKFKDGVWSML</sequence>